<evidence type="ECO:0000256" key="3">
    <source>
        <dbReference type="ARBA" id="ARBA00022448"/>
    </source>
</evidence>
<keyword evidence="11 13" id="KW-1071">Ligand-gated ion channel</keyword>
<proteinExistence type="inferred from homology"/>
<keyword evidence="10" id="KW-0325">Glycoprotein</keyword>
<evidence type="ECO:0000256" key="2">
    <source>
        <dbReference type="ARBA" id="ARBA00008685"/>
    </source>
</evidence>
<dbReference type="Gene3D" id="3.40.190.10">
    <property type="entry name" value="Periplasmic binding protein-like II"/>
    <property type="match status" value="2"/>
</dbReference>
<evidence type="ECO:0000256" key="14">
    <source>
        <dbReference type="SAM" id="Phobius"/>
    </source>
</evidence>
<keyword evidence="3 13" id="KW-0813">Transport</keyword>
<gene>
    <name evidence="16" type="ORF">IEQ34_019054</name>
</gene>
<feature type="transmembrane region" description="Helical" evidence="14">
    <location>
        <begin position="840"/>
        <end position="863"/>
    </location>
</feature>
<dbReference type="Pfam" id="PF00060">
    <property type="entry name" value="Lig_chan"/>
    <property type="match status" value="1"/>
</dbReference>
<evidence type="ECO:0000256" key="9">
    <source>
        <dbReference type="ARBA" id="ARBA00023170"/>
    </source>
</evidence>
<dbReference type="Gene3D" id="1.10.287.70">
    <property type="match status" value="1"/>
</dbReference>
<evidence type="ECO:0000256" key="11">
    <source>
        <dbReference type="ARBA" id="ARBA00023286"/>
    </source>
</evidence>
<dbReference type="CDD" id="cd13686">
    <property type="entry name" value="GluR_Plant"/>
    <property type="match status" value="1"/>
</dbReference>
<keyword evidence="9 13" id="KW-0675">Receptor</keyword>
<feature type="domain" description="Ionotropic glutamate receptor C-terminal" evidence="15">
    <location>
        <begin position="478"/>
        <end position="819"/>
    </location>
</feature>
<comment type="subcellular location">
    <subcellularLocation>
        <location evidence="1">Membrane</location>
        <topology evidence="1">Multi-pass membrane protein</topology>
    </subcellularLocation>
</comment>
<feature type="transmembrane region" description="Helical" evidence="14">
    <location>
        <begin position="12"/>
        <end position="34"/>
    </location>
</feature>
<dbReference type="SMART" id="SM00079">
    <property type="entry name" value="PBPe"/>
    <property type="match status" value="1"/>
</dbReference>
<accession>A0AAV7FQ65</accession>
<evidence type="ECO:0000256" key="1">
    <source>
        <dbReference type="ARBA" id="ARBA00004141"/>
    </source>
</evidence>
<dbReference type="InterPro" id="IPR044440">
    <property type="entry name" value="GABAb_receptor_plant_PBP1"/>
</dbReference>
<evidence type="ECO:0000256" key="12">
    <source>
        <dbReference type="ARBA" id="ARBA00023303"/>
    </source>
</evidence>
<sequence length="916" mass="102923">MKQQFFKATANISVMVPIMYALLMLIVFVLHGVINGERPAVVNIGAVLTYDSAIGRVAKAAIEAAVQDVNANENILNGTRLNLIMEDSSCSAFIGAVAVLKVLNKEVITVIGPQSSTIAHILSYISGGFHIPLISFAATDPSLSSLQYPYFIRLTQSDSYQMAAMANLIDFYEWKQVIAVFIDDDYGRNGIYALDDELTNKRLKISYKIALPVGASRNKILELLQNSKAIGPRVYVVHASPDSGLEIFHAAQDLQMMADDFVWLATDWLSATLDTFELNKTHSLEYLQGVVGFRQYIPESQQKNAFESTWNRLHTRVSSSKLNTYGFYAYDTVWAVAYAINNFLDNSGNITFSLSNQIGDTRGHMRTDAIKTFDSGELLLQNLLRQNFSGLSGPILFGSNRSLISGNYEIINIYGSDINTVGYWTNFVGLSFSFPDTSHTNRQGNFTAIKVLHNITWPGGMKSTPRGWIPSTHERPLRIGVPRRVSYLQFVNVFTDNHTVQGYCVDVFRMALKLLPYEVPYQFVPFGDGHITPKYWSLVNMVANNEIDALVGDISIVTNRTKLVDFTQPYMSTGLVIVVPTRSTKSSAWVFLRPFTVGMWCVTGAFFFIIGIVIWILEHRVNSDFRGSPKRQCLTMFLFSFSTLFHSEQEETLSTLGRFVMMVWFFLLMVVTSSYTASLTSFLTVQQLQSPINGIDSLIETNDPIGYQEGSFSWSYMANSLKIPRSRLISLRTPDDYEEALLRGPKNGGVAAIVDELPYIEIFLATKNGFGIVGQPFTRSGWGFAFRRNSPLAIDISRAILKLAENGDLQQIHKKWFCLNNCNIHRADNSKPNQLHLNSFWGLFMLCGIVTIAALLIFLLKAIRQFIRYKKEKSDKSSITSCTKTIYSFFDFIDEKEEAVKKIFKQQQCSSQPEAS</sequence>
<keyword evidence="5" id="KW-0732">Signal</keyword>
<keyword evidence="12 13" id="KW-0407">Ion channel</keyword>
<evidence type="ECO:0000256" key="13">
    <source>
        <dbReference type="PIRNR" id="PIRNR037090"/>
    </source>
</evidence>
<dbReference type="Gene3D" id="3.40.50.2300">
    <property type="match status" value="2"/>
</dbReference>
<name>A0AAV7FQ65_DENCH</name>
<keyword evidence="17" id="KW-1185">Reference proteome</keyword>
<dbReference type="PANTHER" id="PTHR18966">
    <property type="entry name" value="IONOTROPIC GLUTAMATE RECEPTOR"/>
    <property type="match status" value="1"/>
</dbReference>
<dbReference type="EMBL" id="JAGFBR010000017">
    <property type="protein sequence ID" value="KAH0451755.1"/>
    <property type="molecule type" value="Genomic_DNA"/>
</dbReference>
<reference evidence="16 17" key="1">
    <citation type="journal article" date="2021" name="Hortic Res">
        <title>Chromosome-scale assembly of the Dendrobium chrysotoxum genome enhances the understanding of orchid evolution.</title>
        <authorList>
            <person name="Zhang Y."/>
            <person name="Zhang G.Q."/>
            <person name="Zhang D."/>
            <person name="Liu X.D."/>
            <person name="Xu X.Y."/>
            <person name="Sun W.H."/>
            <person name="Yu X."/>
            <person name="Zhu X."/>
            <person name="Wang Z.W."/>
            <person name="Zhao X."/>
            <person name="Zhong W.Y."/>
            <person name="Chen H."/>
            <person name="Yin W.L."/>
            <person name="Huang T."/>
            <person name="Niu S.C."/>
            <person name="Liu Z.J."/>
        </authorList>
    </citation>
    <scope>NUCLEOTIDE SEQUENCE [LARGE SCALE GENOMIC DNA]</scope>
    <source>
        <strain evidence="16">Lindl</strain>
    </source>
</reference>
<evidence type="ECO:0000256" key="5">
    <source>
        <dbReference type="ARBA" id="ARBA00022729"/>
    </source>
</evidence>
<evidence type="ECO:0000256" key="7">
    <source>
        <dbReference type="ARBA" id="ARBA00023065"/>
    </source>
</evidence>
<dbReference type="Proteomes" id="UP000775213">
    <property type="component" value="Unassembled WGS sequence"/>
</dbReference>
<dbReference type="Pfam" id="PF01094">
    <property type="entry name" value="ANF_receptor"/>
    <property type="match status" value="1"/>
</dbReference>
<evidence type="ECO:0000256" key="4">
    <source>
        <dbReference type="ARBA" id="ARBA00022692"/>
    </source>
</evidence>
<dbReference type="CDD" id="cd19990">
    <property type="entry name" value="PBP1_GABAb_receptor_plant"/>
    <property type="match status" value="1"/>
</dbReference>
<dbReference type="FunFam" id="3.40.50.2300:FF:000081">
    <property type="entry name" value="Glutamate receptor"/>
    <property type="match status" value="1"/>
</dbReference>
<comment type="caution">
    <text evidence="16">The sequence shown here is derived from an EMBL/GenBank/DDBJ whole genome shotgun (WGS) entry which is preliminary data.</text>
</comment>
<dbReference type="GO" id="GO:1901701">
    <property type="term" value="P:cellular response to oxygen-containing compound"/>
    <property type="evidence" value="ECO:0007669"/>
    <property type="project" value="UniProtKB-ARBA"/>
</dbReference>
<dbReference type="GO" id="GO:0015276">
    <property type="term" value="F:ligand-gated monoatomic ion channel activity"/>
    <property type="evidence" value="ECO:0007669"/>
    <property type="project" value="InterPro"/>
</dbReference>
<evidence type="ECO:0000259" key="15">
    <source>
        <dbReference type="SMART" id="SM00079"/>
    </source>
</evidence>
<dbReference type="FunFam" id="3.40.190.10:FF:000175">
    <property type="entry name" value="Glutamate receptor"/>
    <property type="match status" value="1"/>
</dbReference>
<dbReference type="PIRSF" id="PIRSF037090">
    <property type="entry name" value="Iontro_Glu-like_rcpt_pln"/>
    <property type="match status" value="1"/>
</dbReference>
<dbReference type="SUPFAM" id="SSF53850">
    <property type="entry name" value="Periplasmic binding protein-like II"/>
    <property type="match status" value="1"/>
</dbReference>
<dbReference type="SUPFAM" id="SSF53822">
    <property type="entry name" value="Periplasmic binding protein-like I"/>
    <property type="match status" value="1"/>
</dbReference>
<dbReference type="InterPro" id="IPR001320">
    <property type="entry name" value="Iontro_rcpt_C"/>
</dbReference>
<dbReference type="InterPro" id="IPR001828">
    <property type="entry name" value="ANF_lig-bd_rcpt"/>
</dbReference>
<comment type="similarity">
    <text evidence="2 13">Belongs to the glutamate-gated ion channel (TC 1.A.10.1) family.</text>
</comment>
<dbReference type="FunFam" id="1.10.287.70:FF:000037">
    <property type="entry name" value="Glutamate receptor"/>
    <property type="match status" value="1"/>
</dbReference>
<dbReference type="GO" id="GO:0016020">
    <property type="term" value="C:membrane"/>
    <property type="evidence" value="ECO:0007669"/>
    <property type="project" value="UniProtKB-SubCell"/>
</dbReference>
<dbReference type="GO" id="GO:0009611">
    <property type="term" value="P:response to wounding"/>
    <property type="evidence" value="ECO:0007669"/>
    <property type="project" value="UniProtKB-ARBA"/>
</dbReference>
<comment type="function">
    <text evidence="13">Glutamate-gated receptor that probably acts as non-selective cation channel.</text>
</comment>
<dbReference type="InterPro" id="IPR015683">
    <property type="entry name" value="Ionotropic_Glu_rcpt"/>
</dbReference>
<keyword evidence="8 13" id="KW-0472">Membrane</keyword>
<dbReference type="GO" id="GO:0007165">
    <property type="term" value="P:signal transduction"/>
    <property type="evidence" value="ECO:0007669"/>
    <property type="project" value="UniProtKB-ARBA"/>
</dbReference>
<evidence type="ECO:0000256" key="10">
    <source>
        <dbReference type="ARBA" id="ARBA00023180"/>
    </source>
</evidence>
<organism evidence="16 17">
    <name type="scientific">Dendrobium chrysotoxum</name>
    <name type="common">Orchid</name>
    <dbReference type="NCBI Taxonomy" id="161865"/>
    <lineage>
        <taxon>Eukaryota</taxon>
        <taxon>Viridiplantae</taxon>
        <taxon>Streptophyta</taxon>
        <taxon>Embryophyta</taxon>
        <taxon>Tracheophyta</taxon>
        <taxon>Spermatophyta</taxon>
        <taxon>Magnoliopsida</taxon>
        <taxon>Liliopsida</taxon>
        <taxon>Asparagales</taxon>
        <taxon>Orchidaceae</taxon>
        <taxon>Epidendroideae</taxon>
        <taxon>Malaxideae</taxon>
        <taxon>Dendrobiinae</taxon>
        <taxon>Dendrobium</taxon>
    </lineage>
</organism>
<dbReference type="InterPro" id="IPR017103">
    <property type="entry name" value="Iontropic_Glu_rcpt_pln"/>
</dbReference>
<evidence type="ECO:0000256" key="8">
    <source>
        <dbReference type="ARBA" id="ARBA00023136"/>
    </source>
</evidence>
<keyword evidence="4 14" id="KW-0812">Transmembrane</keyword>
<feature type="transmembrane region" description="Helical" evidence="14">
    <location>
        <begin position="659"/>
        <end position="683"/>
    </location>
</feature>
<evidence type="ECO:0000313" key="16">
    <source>
        <dbReference type="EMBL" id="KAH0451755.1"/>
    </source>
</evidence>
<dbReference type="InterPro" id="IPR028082">
    <property type="entry name" value="Peripla_BP_I"/>
</dbReference>
<dbReference type="Pfam" id="PF10613">
    <property type="entry name" value="Lig_chan-Glu_bd"/>
    <property type="match status" value="1"/>
</dbReference>
<protein>
    <recommendedName>
        <fullName evidence="13">Glutamate receptor</fullName>
    </recommendedName>
</protein>
<dbReference type="PRINTS" id="PR01176">
    <property type="entry name" value="GABABRECEPTR"/>
</dbReference>
<keyword evidence="7 13" id="KW-0406">Ion transport</keyword>
<dbReference type="InterPro" id="IPR019594">
    <property type="entry name" value="Glu/Gly-bd"/>
</dbReference>
<dbReference type="FunFam" id="3.40.190.10:FF:000054">
    <property type="entry name" value="Glutamate receptor"/>
    <property type="match status" value="1"/>
</dbReference>
<dbReference type="AlphaFoldDB" id="A0AAV7FQ65"/>
<keyword evidence="6 14" id="KW-1133">Transmembrane helix</keyword>
<feature type="transmembrane region" description="Helical" evidence="14">
    <location>
        <begin position="597"/>
        <end position="617"/>
    </location>
</feature>
<evidence type="ECO:0000313" key="17">
    <source>
        <dbReference type="Proteomes" id="UP000775213"/>
    </source>
</evidence>
<evidence type="ECO:0000256" key="6">
    <source>
        <dbReference type="ARBA" id="ARBA00022989"/>
    </source>
</evidence>